<dbReference type="InterPro" id="IPR012472">
    <property type="entry name" value="MCP1_TM"/>
</dbReference>
<feature type="transmembrane region" description="Helical" evidence="1">
    <location>
        <begin position="215"/>
        <end position="237"/>
    </location>
</feature>
<dbReference type="GO" id="GO:0005741">
    <property type="term" value="C:mitochondrial outer membrane"/>
    <property type="evidence" value="ECO:0007669"/>
    <property type="project" value="TreeGrafter"/>
</dbReference>
<protein>
    <recommendedName>
        <fullName evidence="2">Mitochondrial adapter protein MCP1 transmembrane domain-containing protein</fullName>
    </recommendedName>
</protein>
<gene>
    <name evidence="3" type="ORF">EPUL_001435</name>
</gene>
<feature type="transmembrane region" description="Helical" evidence="1">
    <location>
        <begin position="72"/>
        <end position="92"/>
    </location>
</feature>
<keyword evidence="4" id="KW-1185">Reference proteome</keyword>
<organism evidence="3 4">
    <name type="scientific">Erysiphe pulchra</name>
    <dbReference type="NCBI Taxonomy" id="225359"/>
    <lineage>
        <taxon>Eukaryota</taxon>
        <taxon>Fungi</taxon>
        <taxon>Dikarya</taxon>
        <taxon>Ascomycota</taxon>
        <taxon>Pezizomycotina</taxon>
        <taxon>Leotiomycetes</taxon>
        <taxon>Erysiphales</taxon>
        <taxon>Erysiphaceae</taxon>
        <taxon>Erysiphe</taxon>
    </lineage>
</organism>
<dbReference type="OrthoDB" id="10259513at2759"/>
<proteinExistence type="predicted"/>
<accession>A0A2S4PXX6</accession>
<dbReference type="AlphaFoldDB" id="A0A2S4PXX6"/>
<dbReference type="GO" id="GO:0055088">
    <property type="term" value="P:lipid homeostasis"/>
    <property type="evidence" value="ECO:0007669"/>
    <property type="project" value="InterPro"/>
</dbReference>
<dbReference type="PANTHER" id="PTHR38409:SF1">
    <property type="entry name" value="MITOCHONDRIAL ADAPTER PROTEIN MCP1"/>
    <property type="match status" value="1"/>
</dbReference>
<dbReference type="InterPro" id="IPR039960">
    <property type="entry name" value="MCP1"/>
</dbReference>
<keyword evidence="1" id="KW-0472">Membrane</keyword>
<evidence type="ECO:0000313" key="4">
    <source>
        <dbReference type="Proteomes" id="UP000237438"/>
    </source>
</evidence>
<evidence type="ECO:0000259" key="2">
    <source>
        <dbReference type="Pfam" id="PF07950"/>
    </source>
</evidence>
<dbReference type="PANTHER" id="PTHR38409">
    <property type="entry name" value="MDM10-COMPLEMENTING PROTEIN 1"/>
    <property type="match status" value="1"/>
</dbReference>
<evidence type="ECO:0000313" key="3">
    <source>
        <dbReference type="EMBL" id="POS86881.1"/>
    </source>
</evidence>
<dbReference type="Proteomes" id="UP000237438">
    <property type="component" value="Unassembled WGS sequence"/>
</dbReference>
<feature type="transmembrane region" description="Helical" evidence="1">
    <location>
        <begin position="165"/>
        <end position="186"/>
    </location>
</feature>
<dbReference type="EMBL" id="PEDP01000234">
    <property type="protein sequence ID" value="POS86881.1"/>
    <property type="molecule type" value="Genomic_DNA"/>
</dbReference>
<evidence type="ECO:0000256" key="1">
    <source>
        <dbReference type="SAM" id="Phobius"/>
    </source>
</evidence>
<feature type="domain" description="Mitochondrial adapter protein MCP1 transmembrane" evidence="2">
    <location>
        <begin position="178"/>
        <end position="281"/>
    </location>
</feature>
<dbReference type="GO" id="GO:0007005">
    <property type="term" value="P:mitochondrion organization"/>
    <property type="evidence" value="ECO:0007669"/>
    <property type="project" value="TreeGrafter"/>
</dbReference>
<reference evidence="3 4" key="1">
    <citation type="submission" date="2017-10" db="EMBL/GenBank/DDBJ databases">
        <title>Development of genomic resources for the powdery mildew, Erysiphe pulchra.</title>
        <authorList>
            <person name="Wadl P.A."/>
            <person name="Mack B.M."/>
            <person name="Moore G."/>
            <person name="Beltz S.B."/>
        </authorList>
    </citation>
    <scope>NUCLEOTIDE SEQUENCE [LARGE SCALE GENOMIC DNA]</scope>
    <source>
        <strain evidence="3">Cflorida</strain>
    </source>
</reference>
<name>A0A2S4PXX6_9PEZI</name>
<keyword evidence="1" id="KW-0812">Transmembrane</keyword>
<keyword evidence="1" id="KW-1133">Transmembrane helix</keyword>
<comment type="caution">
    <text evidence="3">The sequence shown here is derived from an EMBL/GenBank/DDBJ whole genome shotgun (WGS) entry which is preliminary data.</text>
</comment>
<dbReference type="Pfam" id="PF07950">
    <property type="entry name" value="MCP1_TM"/>
    <property type="match status" value="1"/>
</dbReference>
<sequence length="300" mass="33566">MSVGPESYLQEEENEIFISLQQLDPEPVGFYQYDQKDYLNDSPLLPSWSHPVGLSSGNGAAKITQLQRFSSYAFTIFAGFHITNTSLIPLLTRSVPASESYLLLTRPYYQSFPLESLLVGLPIILHVAAGIALRLHKRNVNLLRYGAIHLPISTRLEKRLKVWPPISWTSLTGYLMIPLVGSHVLINRILPWLYEGGSSSVGLGFVAHTFAKHPFLAFFNYSAMIVLASSHFSWGFCRWNKLIIAGNSQKAQRRRWSINVVSAFLALAWMSGGFGIVARGGRATGWVGNGYDNLLQHLWL</sequence>
<feature type="transmembrane region" description="Helical" evidence="1">
    <location>
        <begin position="258"/>
        <end position="278"/>
    </location>
</feature>
<feature type="transmembrane region" description="Helical" evidence="1">
    <location>
        <begin position="112"/>
        <end position="135"/>
    </location>
</feature>